<feature type="domain" description="eRF1/Pelota-like N-terminal" evidence="10">
    <location>
        <begin position="1"/>
        <end position="126"/>
    </location>
</feature>
<dbReference type="Gene3D" id="3.30.1330.30">
    <property type="match status" value="1"/>
</dbReference>
<dbReference type="InterPro" id="IPR042226">
    <property type="entry name" value="eFR1_2_sf"/>
</dbReference>
<evidence type="ECO:0000256" key="8">
    <source>
        <dbReference type="ARBA" id="ARBA00022801"/>
    </source>
</evidence>
<keyword evidence="12" id="KW-1185">Reference proteome</keyword>
<evidence type="ECO:0000313" key="12">
    <source>
        <dbReference type="Proteomes" id="UP001143747"/>
    </source>
</evidence>
<evidence type="ECO:0000256" key="7">
    <source>
        <dbReference type="ARBA" id="ARBA00022759"/>
    </source>
</evidence>
<dbReference type="Pfam" id="PF03465">
    <property type="entry name" value="eRF1_3"/>
    <property type="match status" value="1"/>
</dbReference>
<evidence type="ECO:0000256" key="4">
    <source>
        <dbReference type="ARBA" id="ARBA00022490"/>
    </source>
</evidence>
<dbReference type="Pfam" id="PF26356">
    <property type="entry name" value="Pelota_N"/>
    <property type="match status" value="1"/>
</dbReference>
<protein>
    <recommendedName>
        <fullName evidence="9">Protein pelota homolog</fullName>
        <ecNumber evidence="9">3.1.-.-</ecNumber>
    </recommendedName>
</protein>
<dbReference type="SUPFAM" id="SSF159065">
    <property type="entry name" value="Dom34/Pelota N-terminal domain-like"/>
    <property type="match status" value="1"/>
</dbReference>
<evidence type="ECO:0000256" key="3">
    <source>
        <dbReference type="ARBA" id="ARBA00009504"/>
    </source>
</evidence>
<dbReference type="GO" id="GO:0046872">
    <property type="term" value="F:metal ion binding"/>
    <property type="evidence" value="ECO:0007669"/>
    <property type="project" value="UniProtKB-UniRule"/>
</dbReference>
<dbReference type="InterPro" id="IPR038069">
    <property type="entry name" value="Pelota/DOM34_N"/>
</dbReference>
<dbReference type="NCBIfam" id="TIGR00111">
    <property type="entry name" value="pelota"/>
    <property type="match status" value="1"/>
</dbReference>
<comment type="domain">
    <text evidence="9">The N-terminal domain has the RNA-binding Sm fold. It harbors the endoribonuclease activity.</text>
</comment>
<dbReference type="InterPro" id="IPR005142">
    <property type="entry name" value="eRF1_3"/>
</dbReference>
<keyword evidence="6 9" id="KW-0479">Metal-binding</keyword>
<comment type="subcellular location">
    <subcellularLocation>
        <location evidence="2 9">Cytoplasm</location>
    </subcellularLocation>
</comment>
<dbReference type="InterPro" id="IPR005140">
    <property type="entry name" value="eRF1_Pelota-like_N"/>
</dbReference>
<comment type="caution">
    <text evidence="11">The sequence shown here is derived from an EMBL/GenBank/DDBJ whole genome shotgun (WGS) entry which is preliminary data.</text>
</comment>
<dbReference type="PANTHER" id="PTHR10853:SF0">
    <property type="entry name" value="PROTEIN PELOTA HOMOLOG"/>
    <property type="match status" value="1"/>
</dbReference>
<dbReference type="SUPFAM" id="SSF53137">
    <property type="entry name" value="Translational machinery components"/>
    <property type="match status" value="1"/>
</dbReference>
<evidence type="ECO:0000259" key="10">
    <source>
        <dbReference type="SMART" id="SM01194"/>
    </source>
</evidence>
<dbReference type="GO" id="GO:0070481">
    <property type="term" value="P:nuclear-transcribed mRNA catabolic process, non-stop decay"/>
    <property type="evidence" value="ECO:0007669"/>
    <property type="project" value="InterPro"/>
</dbReference>
<dbReference type="Gene3D" id="3.30.420.60">
    <property type="entry name" value="eRF1 domain 2"/>
    <property type="match status" value="1"/>
</dbReference>
<dbReference type="InterPro" id="IPR004405">
    <property type="entry name" value="TF_pelota"/>
</dbReference>
<dbReference type="EC" id="3.1.-.-" evidence="9"/>
<dbReference type="HAMAP" id="MF_01853">
    <property type="entry name" value="PelO"/>
    <property type="match status" value="1"/>
</dbReference>
<comment type="cofactor">
    <cofactor evidence="1 9">
        <name>a divalent metal cation</name>
        <dbReference type="ChEBI" id="CHEBI:60240"/>
    </cofactor>
</comment>
<dbReference type="GO" id="GO:0070966">
    <property type="term" value="P:nuclear-transcribed mRNA catabolic process, no-go decay"/>
    <property type="evidence" value="ECO:0007669"/>
    <property type="project" value="InterPro"/>
</dbReference>
<dbReference type="RefSeq" id="WP_274923761.1">
    <property type="nucleotide sequence ID" value="NZ_JAKELO010000002.1"/>
</dbReference>
<evidence type="ECO:0000313" key="11">
    <source>
        <dbReference type="EMBL" id="MDE4907095.1"/>
    </source>
</evidence>
<keyword evidence="4 9" id="KW-0963">Cytoplasm</keyword>
<dbReference type="GO" id="GO:0071025">
    <property type="term" value="P:RNA surveillance"/>
    <property type="evidence" value="ECO:0007669"/>
    <property type="project" value="InterPro"/>
</dbReference>
<dbReference type="SMART" id="SM01194">
    <property type="entry name" value="eRF1_1"/>
    <property type="match status" value="1"/>
</dbReference>
<dbReference type="EMBL" id="JAKELO010000002">
    <property type="protein sequence ID" value="MDE4907095.1"/>
    <property type="molecule type" value="Genomic_DNA"/>
</dbReference>
<dbReference type="Gene3D" id="2.30.30.870">
    <property type="entry name" value="Pelota, domain A"/>
    <property type="match status" value="1"/>
</dbReference>
<dbReference type="PANTHER" id="PTHR10853">
    <property type="entry name" value="PELOTA"/>
    <property type="match status" value="1"/>
</dbReference>
<accession>A0A9Q4KTV6</accession>
<comment type="subunit">
    <text evidence="9">Monomer.</text>
</comment>
<dbReference type="GO" id="GO:0070651">
    <property type="term" value="P:nonfunctional rRNA decay"/>
    <property type="evidence" value="ECO:0007669"/>
    <property type="project" value="TreeGrafter"/>
</dbReference>
<evidence type="ECO:0000256" key="6">
    <source>
        <dbReference type="ARBA" id="ARBA00022723"/>
    </source>
</evidence>
<evidence type="ECO:0000256" key="2">
    <source>
        <dbReference type="ARBA" id="ARBA00004496"/>
    </source>
</evidence>
<dbReference type="SUPFAM" id="SSF55315">
    <property type="entry name" value="L30e-like"/>
    <property type="match status" value="1"/>
</dbReference>
<reference evidence="11" key="1">
    <citation type="submission" date="2022-01" db="EMBL/GenBank/DDBJ databases">
        <title>Draft genome of Methanogenium marinum DSM 15558.</title>
        <authorList>
            <person name="Chen S.-C."/>
            <person name="You Y.-T."/>
        </authorList>
    </citation>
    <scope>NUCLEOTIDE SEQUENCE</scope>
    <source>
        <strain evidence="11">DSM 15558</strain>
    </source>
</reference>
<evidence type="ECO:0000256" key="9">
    <source>
        <dbReference type="HAMAP-Rule" id="MF_01853"/>
    </source>
</evidence>
<dbReference type="InterPro" id="IPR029064">
    <property type="entry name" value="Ribosomal_eL30-like_sf"/>
</dbReference>
<dbReference type="Proteomes" id="UP001143747">
    <property type="component" value="Unassembled WGS sequence"/>
</dbReference>
<sequence>MKAECDGLKDSSGEIRLFPESIDDIWHIKHLIRSGDLIFADTFRSLDSQTDKTRPEKTEKKPVRLGLRVEKTEFHPDTVRLRLSGVIEQGPDVGFYHTINLEPGREVSIIKRWTSVEQERIERAVTASTSGIVHIIAIEEGEAQIFRIRQYGPEYVMKMTAGSGKREGVDARHAFFEEIYHSLTTVTGSIVIAGPGFVKDDFLSFLRRTDADLAGRMMTADTRRSGQGAVQEVIGQGVLERITQDLQLGREVNLMEELLKRMSGTGPAAYGFDEVTTAVAYGAVSDILVVDTKMSDESINCLLETADTMRAKITVFSSDFEPGKQLDAIGGIAAILRFPIQ</sequence>
<keyword evidence="5 9" id="KW-0540">Nuclease</keyword>
<keyword evidence="7 9" id="KW-0255">Endonuclease</keyword>
<comment type="function">
    <text evidence="9">May function in recognizing stalled ribosomes, interact with stem-loop structures in stalled mRNA molecules, and effect endonucleolytic cleavage of the mRNA. May play a role in the release non-functional ribosomes and degradation of damaged mRNAs. Has endoribonuclease activity.</text>
</comment>
<dbReference type="InterPro" id="IPR023521">
    <property type="entry name" value="Pelota_arc"/>
</dbReference>
<name>A0A9Q4KTV6_9EURY</name>
<dbReference type="GO" id="GO:0004519">
    <property type="term" value="F:endonuclease activity"/>
    <property type="evidence" value="ECO:0007669"/>
    <property type="project" value="UniProtKB-UniRule"/>
</dbReference>
<dbReference type="GO" id="GO:0005737">
    <property type="term" value="C:cytoplasm"/>
    <property type="evidence" value="ECO:0007669"/>
    <property type="project" value="UniProtKB-SubCell"/>
</dbReference>
<gene>
    <name evidence="9" type="primary">pelA</name>
    <name evidence="11" type="ORF">L0665_00435</name>
</gene>
<evidence type="ECO:0000256" key="5">
    <source>
        <dbReference type="ARBA" id="ARBA00022722"/>
    </source>
</evidence>
<keyword evidence="8 9" id="KW-0378">Hydrolase</keyword>
<organism evidence="11 12">
    <name type="scientific">Methanogenium marinum</name>
    <dbReference type="NCBI Taxonomy" id="348610"/>
    <lineage>
        <taxon>Archaea</taxon>
        <taxon>Methanobacteriati</taxon>
        <taxon>Methanobacteriota</taxon>
        <taxon>Stenosarchaea group</taxon>
        <taxon>Methanomicrobia</taxon>
        <taxon>Methanomicrobiales</taxon>
        <taxon>Methanomicrobiaceae</taxon>
        <taxon>Methanogenium</taxon>
    </lineage>
</organism>
<evidence type="ECO:0000256" key="1">
    <source>
        <dbReference type="ARBA" id="ARBA00001968"/>
    </source>
</evidence>
<dbReference type="GO" id="GO:0016787">
    <property type="term" value="F:hydrolase activity"/>
    <property type="evidence" value="ECO:0007669"/>
    <property type="project" value="UniProtKB-KW"/>
</dbReference>
<comment type="similarity">
    <text evidence="3 9">Belongs to the eukaryotic release factor 1 family. Pelota subfamily.</text>
</comment>
<dbReference type="GO" id="GO:0032790">
    <property type="term" value="P:ribosome disassembly"/>
    <property type="evidence" value="ECO:0007669"/>
    <property type="project" value="TreeGrafter"/>
</dbReference>
<dbReference type="InterPro" id="IPR058547">
    <property type="entry name" value="Pelota_N"/>
</dbReference>
<dbReference type="AlphaFoldDB" id="A0A9Q4KTV6"/>
<proteinExistence type="inferred from homology"/>